<feature type="transmembrane region" description="Helical" evidence="8">
    <location>
        <begin position="129"/>
        <end position="151"/>
    </location>
</feature>
<feature type="transmembrane region" description="Helical" evidence="8">
    <location>
        <begin position="160"/>
        <end position="177"/>
    </location>
</feature>
<dbReference type="GO" id="GO:0005886">
    <property type="term" value="C:plasma membrane"/>
    <property type="evidence" value="ECO:0007669"/>
    <property type="project" value="UniProtKB-SubCell"/>
</dbReference>
<protein>
    <recommendedName>
        <fullName evidence="9">Glycosyltransferase RgtA/B/C/D-like domain-containing protein</fullName>
    </recommendedName>
</protein>
<feature type="domain" description="Glycosyltransferase RgtA/B/C/D-like" evidence="9">
    <location>
        <begin position="101"/>
        <end position="237"/>
    </location>
</feature>
<dbReference type="GO" id="GO:0016763">
    <property type="term" value="F:pentosyltransferase activity"/>
    <property type="evidence" value="ECO:0007669"/>
    <property type="project" value="TreeGrafter"/>
</dbReference>
<feature type="transmembrane region" description="Helical" evidence="8">
    <location>
        <begin position="360"/>
        <end position="377"/>
    </location>
</feature>
<dbReference type="PANTHER" id="PTHR33908:SF11">
    <property type="entry name" value="MEMBRANE PROTEIN"/>
    <property type="match status" value="1"/>
</dbReference>
<reference evidence="10 11" key="1">
    <citation type="journal article" date="2016" name="Nat. Commun.">
        <title>Thousands of microbial genomes shed light on interconnected biogeochemical processes in an aquifer system.</title>
        <authorList>
            <person name="Anantharaman K."/>
            <person name="Brown C.T."/>
            <person name="Hug L.A."/>
            <person name="Sharon I."/>
            <person name="Castelle C.J."/>
            <person name="Probst A.J."/>
            <person name="Thomas B.C."/>
            <person name="Singh A."/>
            <person name="Wilkins M.J."/>
            <person name="Karaoz U."/>
            <person name="Brodie E.L."/>
            <person name="Williams K.H."/>
            <person name="Hubbard S.S."/>
            <person name="Banfield J.F."/>
        </authorList>
    </citation>
    <scope>NUCLEOTIDE SEQUENCE [LARGE SCALE GENOMIC DNA]</scope>
</reference>
<feature type="transmembrane region" description="Helical" evidence="8">
    <location>
        <begin position="81"/>
        <end position="99"/>
    </location>
</feature>
<dbReference type="Pfam" id="PF13231">
    <property type="entry name" value="PMT_2"/>
    <property type="match status" value="1"/>
</dbReference>
<keyword evidence="5 8" id="KW-0812">Transmembrane</keyword>
<keyword evidence="2" id="KW-1003">Cell membrane</keyword>
<name>A0A1F5N3K9_9BACT</name>
<evidence type="ECO:0000259" key="9">
    <source>
        <dbReference type="Pfam" id="PF13231"/>
    </source>
</evidence>
<proteinExistence type="predicted"/>
<keyword evidence="7 8" id="KW-0472">Membrane</keyword>
<dbReference type="STRING" id="1797794.A3H40_02490"/>
<sequence length="490" mass="57086">MLKTFKFFSNQYFFLGVILSIAFLVRAYKIDSPIADWHSWRQADTAAVTRNFVKEGFKPLYPKFDDMSGISEHPIPNPNRFRFVEFPIYNIATLPLYLFFGIADKYSRLVSVLFSIGSIVFLYLICKRYLGICVALLIAVLYSLLPFNIFFSRTTLPEPTFLFFALGMMYFVDKWIWEKRVIWGIWGILFTAIAFLMKPWAIFFTPPLVYSLLVRFGIRKVPKKFIFFAVFSILPFIFWRLWILQQPEGIPASSWLLNSDNIRFRPAFWWWLVSERLGREMLGATGLALFIIGLLVKPKNGNYFFHVWILSLFLYLAIFATGNIRHNYYQYILVPVVTVFFTSGFLYLIKGSRDFLPRIWINLIAIILLLLSFYFSWMQVKEFYKINNPDIIAVGQLADRILPEDALIVAPYNGDTAFLYQTNRPGLPFVPLPLPELVSDLGVTHFVSTVRDDKTNWVLRHFPVLVDDPKYVIADLRTIKAPLSPKDPEP</sequence>
<evidence type="ECO:0000256" key="6">
    <source>
        <dbReference type="ARBA" id="ARBA00022989"/>
    </source>
</evidence>
<gene>
    <name evidence="10" type="ORF">A3H40_02490</name>
</gene>
<dbReference type="PANTHER" id="PTHR33908">
    <property type="entry name" value="MANNOSYLTRANSFERASE YKCB-RELATED"/>
    <property type="match status" value="1"/>
</dbReference>
<feature type="transmembrane region" description="Helical" evidence="8">
    <location>
        <begin position="12"/>
        <end position="30"/>
    </location>
</feature>
<evidence type="ECO:0000256" key="5">
    <source>
        <dbReference type="ARBA" id="ARBA00022692"/>
    </source>
</evidence>
<evidence type="ECO:0000256" key="8">
    <source>
        <dbReference type="SAM" id="Phobius"/>
    </source>
</evidence>
<dbReference type="Proteomes" id="UP000177057">
    <property type="component" value="Unassembled WGS sequence"/>
</dbReference>
<feature type="transmembrane region" description="Helical" evidence="8">
    <location>
        <begin position="328"/>
        <end position="348"/>
    </location>
</feature>
<evidence type="ECO:0000256" key="1">
    <source>
        <dbReference type="ARBA" id="ARBA00004651"/>
    </source>
</evidence>
<evidence type="ECO:0000256" key="7">
    <source>
        <dbReference type="ARBA" id="ARBA00023136"/>
    </source>
</evidence>
<feature type="transmembrane region" description="Helical" evidence="8">
    <location>
        <begin position="277"/>
        <end position="296"/>
    </location>
</feature>
<evidence type="ECO:0000256" key="2">
    <source>
        <dbReference type="ARBA" id="ARBA00022475"/>
    </source>
</evidence>
<feature type="transmembrane region" description="Helical" evidence="8">
    <location>
        <begin position="225"/>
        <end position="243"/>
    </location>
</feature>
<organism evidence="10 11">
    <name type="scientific">Candidatus Daviesbacteria bacterium RIFCSPLOWO2_02_FULL_38_15</name>
    <dbReference type="NCBI Taxonomy" id="1797794"/>
    <lineage>
        <taxon>Bacteria</taxon>
        <taxon>Candidatus Daviesiibacteriota</taxon>
    </lineage>
</organism>
<evidence type="ECO:0000313" key="10">
    <source>
        <dbReference type="EMBL" id="OGE72225.1"/>
    </source>
</evidence>
<keyword evidence="3" id="KW-0328">Glycosyltransferase</keyword>
<comment type="caution">
    <text evidence="10">The sequence shown here is derived from an EMBL/GenBank/DDBJ whole genome shotgun (WGS) entry which is preliminary data.</text>
</comment>
<dbReference type="GO" id="GO:0009103">
    <property type="term" value="P:lipopolysaccharide biosynthetic process"/>
    <property type="evidence" value="ECO:0007669"/>
    <property type="project" value="UniProtKB-ARBA"/>
</dbReference>
<dbReference type="AlphaFoldDB" id="A0A1F5N3K9"/>
<comment type="subcellular location">
    <subcellularLocation>
        <location evidence="1">Cell membrane</location>
        <topology evidence="1">Multi-pass membrane protein</topology>
    </subcellularLocation>
</comment>
<evidence type="ECO:0000256" key="3">
    <source>
        <dbReference type="ARBA" id="ARBA00022676"/>
    </source>
</evidence>
<dbReference type="EMBL" id="MFDV01000010">
    <property type="protein sequence ID" value="OGE72225.1"/>
    <property type="molecule type" value="Genomic_DNA"/>
</dbReference>
<keyword evidence="6 8" id="KW-1133">Transmembrane helix</keyword>
<keyword evidence="4" id="KW-0808">Transferase</keyword>
<feature type="transmembrane region" description="Helical" evidence="8">
    <location>
        <begin position="183"/>
        <end position="213"/>
    </location>
</feature>
<evidence type="ECO:0000256" key="4">
    <source>
        <dbReference type="ARBA" id="ARBA00022679"/>
    </source>
</evidence>
<feature type="transmembrane region" description="Helical" evidence="8">
    <location>
        <begin position="106"/>
        <end position="123"/>
    </location>
</feature>
<feature type="transmembrane region" description="Helical" evidence="8">
    <location>
        <begin position="303"/>
        <end position="322"/>
    </location>
</feature>
<accession>A0A1F5N3K9</accession>
<dbReference type="InterPro" id="IPR050297">
    <property type="entry name" value="LipidA_mod_glycosyltrf_83"/>
</dbReference>
<evidence type="ECO:0000313" key="11">
    <source>
        <dbReference type="Proteomes" id="UP000177057"/>
    </source>
</evidence>
<dbReference type="InterPro" id="IPR038731">
    <property type="entry name" value="RgtA/B/C-like"/>
</dbReference>